<dbReference type="InterPro" id="IPR054581">
    <property type="entry name" value="EncFtn-like"/>
</dbReference>
<comment type="caution">
    <text evidence="7">The sequence shown here is derived from an EMBL/GenBank/DDBJ whole genome shotgun (WGS) entry which is preliminary data.</text>
</comment>
<dbReference type="EMBL" id="LGFG01000030">
    <property type="protein sequence ID" value="KUK23347.1"/>
    <property type="molecule type" value="Genomic_DNA"/>
</dbReference>
<dbReference type="Gene3D" id="6.10.140.1960">
    <property type="match status" value="1"/>
</dbReference>
<dbReference type="GO" id="GO:0140737">
    <property type="term" value="C:encapsulin nanocompartment"/>
    <property type="evidence" value="ECO:0007669"/>
    <property type="project" value="UniProtKB-SubCell"/>
</dbReference>
<dbReference type="NCBIfam" id="TIGR04535">
    <property type="entry name" value="ferrit_encaps"/>
    <property type="match status" value="1"/>
</dbReference>
<feature type="region of interest" description="Disordered" evidence="6">
    <location>
        <begin position="96"/>
        <end position="118"/>
    </location>
</feature>
<dbReference type="Proteomes" id="UP000058636">
    <property type="component" value="Unassembled WGS sequence"/>
</dbReference>
<dbReference type="InterPro" id="IPR009078">
    <property type="entry name" value="Ferritin-like_SF"/>
</dbReference>
<proteinExistence type="predicted"/>
<keyword evidence="3" id="KW-0408">Iron</keyword>
<accession>A0A101ER40</accession>
<evidence type="ECO:0000256" key="1">
    <source>
        <dbReference type="ARBA" id="ARBA00022434"/>
    </source>
</evidence>
<gene>
    <name evidence="7" type="ORF">XD57_0542</name>
</gene>
<sequence>MAEQYHEPVDELTSKDRDFTRALVSLKEEIEAIMWYQQRASATKDQAIREVLEHNRDEEMEHAAMLLEWLRRNMPGWDKALRTYLFTSEPLTQIEEEAMGGEESSSGGDLGLRKIKRG</sequence>
<dbReference type="SUPFAM" id="SSF47240">
    <property type="entry name" value="Ferritin-like"/>
    <property type="match status" value="1"/>
</dbReference>
<dbReference type="AlphaFoldDB" id="A0A101ER40"/>
<dbReference type="GO" id="GO:0004322">
    <property type="term" value="F:ferroxidase activity"/>
    <property type="evidence" value="ECO:0007669"/>
    <property type="project" value="InterPro"/>
</dbReference>
<keyword evidence="1" id="KW-0409">Iron storage</keyword>
<evidence type="ECO:0000313" key="8">
    <source>
        <dbReference type="Proteomes" id="UP000058636"/>
    </source>
</evidence>
<keyword evidence="5" id="KW-1284">Encapsulin nanocompartment</keyword>
<protein>
    <recommendedName>
        <fullName evidence="9">Ferritin</fullName>
    </recommendedName>
</protein>
<keyword evidence="2" id="KW-0479">Metal-binding</keyword>
<evidence type="ECO:0000256" key="5">
    <source>
        <dbReference type="ARBA" id="ARBA00033787"/>
    </source>
</evidence>
<evidence type="ECO:0000256" key="3">
    <source>
        <dbReference type="ARBA" id="ARBA00023004"/>
    </source>
</evidence>
<reference evidence="7 8" key="1">
    <citation type="journal article" date="2015" name="MBio">
        <title>Genome-Resolved Metagenomic Analysis Reveals Roles for Candidate Phyla and Other Microbial Community Members in Biogeochemical Transformations in Oil Reservoirs.</title>
        <authorList>
            <person name="Hu P."/>
            <person name="Tom L."/>
            <person name="Singh A."/>
            <person name="Thomas B.C."/>
            <person name="Baker B.J."/>
            <person name="Piceno Y.M."/>
            <person name="Andersen G.L."/>
            <person name="Banfield J.F."/>
        </authorList>
    </citation>
    <scope>NUCLEOTIDE SEQUENCE [LARGE SCALE GENOMIC DNA]</scope>
    <source>
        <strain evidence="7">46_26</strain>
    </source>
</reference>
<evidence type="ECO:0000256" key="4">
    <source>
        <dbReference type="ARBA" id="ARBA00033738"/>
    </source>
</evidence>
<dbReference type="GO" id="GO:0006879">
    <property type="term" value="P:intracellular iron ion homeostasis"/>
    <property type="evidence" value="ECO:0007669"/>
    <property type="project" value="UniProtKB-KW"/>
</dbReference>
<dbReference type="GO" id="GO:0046872">
    <property type="term" value="F:metal ion binding"/>
    <property type="evidence" value="ECO:0007669"/>
    <property type="project" value="UniProtKB-KW"/>
</dbReference>
<name>A0A101ER40_9THEM</name>
<dbReference type="CDD" id="cd00657">
    <property type="entry name" value="Ferritin_like"/>
    <property type="match status" value="1"/>
</dbReference>
<evidence type="ECO:0000256" key="2">
    <source>
        <dbReference type="ARBA" id="ARBA00022723"/>
    </source>
</evidence>
<comment type="subcellular location">
    <subcellularLocation>
        <location evidence="4">Encapsulin nanocompartment</location>
    </subcellularLocation>
</comment>
<dbReference type="Pfam" id="PF22277">
    <property type="entry name" value="EncFtn-like"/>
    <property type="match status" value="1"/>
</dbReference>
<organism evidence="7 8">
    <name type="scientific">Thermotoga petrophila</name>
    <dbReference type="NCBI Taxonomy" id="93929"/>
    <lineage>
        <taxon>Bacteria</taxon>
        <taxon>Thermotogati</taxon>
        <taxon>Thermotogota</taxon>
        <taxon>Thermotogae</taxon>
        <taxon>Thermotogales</taxon>
        <taxon>Thermotogaceae</taxon>
        <taxon>Thermotoga</taxon>
    </lineage>
</organism>
<evidence type="ECO:0000256" key="6">
    <source>
        <dbReference type="SAM" id="MobiDB-lite"/>
    </source>
</evidence>
<evidence type="ECO:0000313" key="7">
    <source>
        <dbReference type="EMBL" id="KUK23347.1"/>
    </source>
</evidence>
<evidence type="ECO:0008006" key="9">
    <source>
        <dbReference type="Google" id="ProtNLM"/>
    </source>
</evidence>
<dbReference type="PATRIC" id="fig|93930.3.peg.1386"/>
<dbReference type="InterPro" id="IPR030907">
    <property type="entry name" value="Ferrit_encaps"/>
</dbReference>